<keyword evidence="1" id="KW-0812">Transmembrane</keyword>
<reference evidence="3 4" key="1">
    <citation type="journal article" date="2012" name="J. Bacteriol.">
        <title>Genome Sequence of Extracellular-Protease-Producing Alishewanella jeotgali Isolated from Traditional Korean Fermented Seafood.</title>
        <authorList>
            <person name="Jung J."/>
            <person name="Chun J."/>
            <person name="Park W."/>
        </authorList>
    </citation>
    <scope>NUCLEOTIDE SEQUENCE [LARGE SCALE GENOMIC DNA]</scope>
    <source>
        <strain evidence="3 4">KCTC 22429</strain>
    </source>
</reference>
<dbReference type="PATRIC" id="fig|1129374.4.peg.1523"/>
<feature type="transmembrane region" description="Helical" evidence="1">
    <location>
        <begin position="333"/>
        <end position="353"/>
    </location>
</feature>
<dbReference type="Proteomes" id="UP000012046">
    <property type="component" value="Unassembled WGS sequence"/>
</dbReference>
<evidence type="ECO:0000313" key="4">
    <source>
        <dbReference type="Proteomes" id="UP000012046"/>
    </source>
</evidence>
<evidence type="ECO:0000256" key="1">
    <source>
        <dbReference type="SAM" id="Phobius"/>
    </source>
</evidence>
<feature type="transmembrane region" description="Helical" evidence="1">
    <location>
        <begin position="137"/>
        <end position="157"/>
    </location>
</feature>
<sequence>MQRLQQLDQIRGLAVLALILINIYAFALPPDYSHSLRLPGITAGSLDIWLYNLQTLFIKGRFITLFSVLFGVSLLLIAEKYGTDYLRRRLYWLALLGALHGWFLWFGDILLWYALTGLMILKRNYFTLDSAQLWRKAIRFFLIGLILPLMLSIMILLDSSGIAPDLADTETFAQQIALWTGPYWPQVVANLTHSLLVALLFAFSALWHTTALMLLGMALYKSQWFNTGYSMGMTFKLFFGSLLLSLSIVWLDQATDYLFSLNSILPWAYLAEVMMALAFASWLIQQRASQWPQRWLAPCGKLALTLYISQTVLMVLLFRVLRPEWFATLDRLQLTTIAVLMLLLQLGFSQLYLRYYQQGPLEWCWRRLSQKPEQPDNTSSVTAKPADSN</sequence>
<dbReference type="InterPro" id="IPR007349">
    <property type="entry name" value="DUF418"/>
</dbReference>
<feature type="transmembrane region" description="Helical" evidence="1">
    <location>
        <begin position="263"/>
        <end position="284"/>
    </location>
</feature>
<gene>
    <name evidence="3" type="ORF">AJE_07606</name>
</gene>
<dbReference type="PANTHER" id="PTHR30590">
    <property type="entry name" value="INNER MEMBRANE PROTEIN"/>
    <property type="match status" value="1"/>
</dbReference>
<dbReference type="InterPro" id="IPR052529">
    <property type="entry name" value="Bact_Transport_Assoc"/>
</dbReference>
<dbReference type="RefSeq" id="WP_008950360.1">
    <property type="nucleotide sequence ID" value="NZ_AHTH01000019.1"/>
</dbReference>
<accession>H3ZDU0</accession>
<keyword evidence="1" id="KW-0472">Membrane</keyword>
<feature type="transmembrane region" description="Helical" evidence="1">
    <location>
        <begin position="232"/>
        <end position="251"/>
    </location>
</feature>
<dbReference type="eggNOG" id="COG2311">
    <property type="taxonomic scope" value="Bacteria"/>
</dbReference>
<dbReference type="STRING" id="1129374.AJE_07606"/>
<feature type="domain" description="DUF418" evidence="2">
    <location>
        <begin position="222"/>
        <end position="369"/>
    </location>
</feature>
<feature type="transmembrane region" description="Helical" evidence="1">
    <location>
        <begin position="90"/>
        <end position="116"/>
    </location>
</feature>
<feature type="transmembrane region" description="Helical" evidence="1">
    <location>
        <begin position="195"/>
        <end position="220"/>
    </location>
</feature>
<name>H3ZDU0_9ALTE</name>
<dbReference type="AlphaFoldDB" id="H3ZDU0"/>
<keyword evidence="1" id="KW-1133">Transmembrane helix</keyword>
<feature type="transmembrane region" description="Helical" evidence="1">
    <location>
        <begin position="12"/>
        <end position="30"/>
    </location>
</feature>
<protein>
    <recommendedName>
        <fullName evidence="2">DUF418 domain-containing protein</fullName>
    </recommendedName>
</protein>
<dbReference type="EMBL" id="AHTH01000019">
    <property type="protein sequence ID" value="EHR41243.1"/>
    <property type="molecule type" value="Genomic_DNA"/>
</dbReference>
<dbReference type="PANTHER" id="PTHR30590:SF2">
    <property type="entry name" value="INNER MEMBRANE PROTEIN"/>
    <property type="match status" value="1"/>
</dbReference>
<evidence type="ECO:0000313" key="3">
    <source>
        <dbReference type="EMBL" id="EHR41243.1"/>
    </source>
</evidence>
<feature type="transmembrane region" description="Helical" evidence="1">
    <location>
        <begin position="60"/>
        <end position="78"/>
    </location>
</feature>
<comment type="caution">
    <text evidence="3">The sequence shown here is derived from an EMBL/GenBank/DDBJ whole genome shotgun (WGS) entry which is preliminary data.</text>
</comment>
<feature type="transmembrane region" description="Helical" evidence="1">
    <location>
        <begin position="304"/>
        <end position="321"/>
    </location>
</feature>
<dbReference type="Pfam" id="PF04235">
    <property type="entry name" value="DUF418"/>
    <property type="match status" value="1"/>
</dbReference>
<organism evidence="3 4">
    <name type="scientific">Alishewanella jeotgali KCTC 22429</name>
    <dbReference type="NCBI Taxonomy" id="1129374"/>
    <lineage>
        <taxon>Bacteria</taxon>
        <taxon>Pseudomonadati</taxon>
        <taxon>Pseudomonadota</taxon>
        <taxon>Gammaproteobacteria</taxon>
        <taxon>Alteromonadales</taxon>
        <taxon>Alteromonadaceae</taxon>
        <taxon>Alishewanella</taxon>
    </lineage>
</organism>
<keyword evidence="4" id="KW-1185">Reference proteome</keyword>
<proteinExistence type="predicted"/>
<evidence type="ECO:0000259" key="2">
    <source>
        <dbReference type="Pfam" id="PF04235"/>
    </source>
</evidence>